<feature type="domain" description="F5/8 type C" evidence="12">
    <location>
        <begin position="130"/>
        <end position="281"/>
    </location>
</feature>
<proteinExistence type="predicted"/>
<dbReference type="Pfam" id="PF00431">
    <property type="entry name" value="CUB"/>
    <property type="match status" value="1"/>
</dbReference>
<dbReference type="SMART" id="SM00042">
    <property type="entry name" value="CUB"/>
    <property type="match status" value="1"/>
</dbReference>
<dbReference type="InterPro" id="IPR008979">
    <property type="entry name" value="Galactose-bd-like_sf"/>
</dbReference>
<dbReference type="InterPro" id="IPR000859">
    <property type="entry name" value="CUB_dom"/>
</dbReference>
<accession>A0A9X0D457</accession>
<evidence type="ECO:0000256" key="1">
    <source>
        <dbReference type="ARBA" id="ARBA00004184"/>
    </source>
</evidence>
<keyword evidence="4" id="KW-0964">Secreted</keyword>
<dbReference type="PROSITE" id="PS50022">
    <property type="entry name" value="FA58C_3"/>
    <property type="match status" value="1"/>
</dbReference>
<evidence type="ECO:0000256" key="4">
    <source>
        <dbReference type="ARBA" id="ARBA00022525"/>
    </source>
</evidence>
<keyword evidence="6" id="KW-0130">Cell adhesion</keyword>
<evidence type="ECO:0000256" key="8">
    <source>
        <dbReference type="ARBA" id="ARBA00023136"/>
    </source>
</evidence>
<dbReference type="GO" id="GO:0005576">
    <property type="term" value="C:extracellular region"/>
    <property type="evidence" value="ECO:0007669"/>
    <property type="project" value="UniProtKB-SubCell"/>
</dbReference>
<dbReference type="Gene3D" id="2.60.120.260">
    <property type="entry name" value="Galactose-binding domain-like"/>
    <property type="match status" value="1"/>
</dbReference>
<dbReference type="PANTHER" id="PTHR46806:SF5">
    <property type="entry name" value="F5_8 TYPE C DOMAIN-CONTAINING PROTEIN"/>
    <property type="match status" value="1"/>
</dbReference>
<dbReference type="CDD" id="cd00057">
    <property type="entry name" value="FA58C"/>
    <property type="match status" value="1"/>
</dbReference>
<dbReference type="Proteomes" id="UP001163046">
    <property type="component" value="Unassembled WGS sequence"/>
</dbReference>
<evidence type="ECO:0000313" key="14">
    <source>
        <dbReference type="Proteomes" id="UP001163046"/>
    </source>
</evidence>
<dbReference type="FunFam" id="2.60.120.260:FF:000002">
    <property type="entry name" value="Coagulation factor VIII"/>
    <property type="match status" value="1"/>
</dbReference>
<evidence type="ECO:0000256" key="5">
    <source>
        <dbReference type="ARBA" id="ARBA00022692"/>
    </source>
</evidence>
<dbReference type="PROSITE" id="PS01286">
    <property type="entry name" value="FA58C_2"/>
    <property type="match status" value="1"/>
</dbReference>
<evidence type="ECO:0000313" key="13">
    <source>
        <dbReference type="EMBL" id="KAJ7384179.1"/>
    </source>
</evidence>
<dbReference type="SUPFAM" id="SSF49854">
    <property type="entry name" value="Spermadhesin, CUB domain"/>
    <property type="match status" value="1"/>
</dbReference>
<keyword evidence="8" id="KW-0472">Membrane</keyword>
<dbReference type="OrthoDB" id="10046852at2759"/>
<evidence type="ECO:0000256" key="9">
    <source>
        <dbReference type="ARBA" id="ARBA00023157"/>
    </source>
</evidence>
<dbReference type="SMART" id="SM00231">
    <property type="entry name" value="FA58C"/>
    <property type="match status" value="1"/>
</dbReference>
<reference evidence="13" key="1">
    <citation type="submission" date="2023-01" db="EMBL/GenBank/DDBJ databases">
        <title>Genome assembly of the deep-sea coral Lophelia pertusa.</title>
        <authorList>
            <person name="Herrera S."/>
            <person name="Cordes E."/>
        </authorList>
    </citation>
    <scope>NUCLEOTIDE SEQUENCE</scope>
    <source>
        <strain evidence="13">USNM1676648</strain>
        <tissue evidence="13">Polyp</tissue>
    </source>
</reference>
<dbReference type="AlphaFoldDB" id="A0A9X0D457"/>
<gene>
    <name evidence="13" type="primary">MFGE8_2</name>
    <name evidence="13" type="ORF">OS493_023508</name>
</gene>
<dbReference type="EMBL" id="MU825890">
    <property type="protein sequence ID" value="KAJ7384179.1"/>
    <property type="molecule type" value="Genomic_DNA"/>
</dbReference>
<dbReference type="GO" id="GO:0038023">
    <property type="term" value="F:signaling receptor activity"/>
    <property type="evidence" value="ECO:0007669"/>
    <property type="project" value="TreeGrafter"/>
</dbReference>
<dbReference type="InterPro" id="IPR000421">
    <property type="entry name" value="FA58C"/>
</dbReference>
<comment type="caution">
    <text evidence="10">Lacks conserved residue(s) required for the propagation of feature annotation.</text>
</comment>
<keyword evidence="14" id="KW-1185">Reference proteome</keyword>
<evidence type="ECO:0000256" key="10">
    <source>
        <dbReference type="PROSITE-ProRule" id="PRU00059"/>
    </source>
</evidence>
<keyword evidence="7" id="KW-1133">Transmembrane helix</keyword>
<evidence type="ECO:0000259" key="11">
    <source>
        <dbReference type="PROSITE" id="PS01180"/>
    </source>
</evidence>
<protein>
    <submittedName>
        <fullName evidence="13">Lactadherin</fullName>
    </submittedName>
</protein>
<dbReference type="PROSITE" id="PS01180">
    <property type="entry name" value="CUB"/>
    <property type="match status" value="1"/>
</dbReference>
<sequence>MPLLQLIACGVLSVYDDNKIAIGFNEFKLVIDVNCDSEYVELRDGETENSPLLGRYCESAPMLIIGSKNKMWMRYHSDGRGREEGREEGKKGFEATWTTMAQAMKPMKPDGGDVDDVKIVEPLPHPPKKCGEALGIENGEIKDGQLTASSVWMGVSTFGPQQARLNNQKWPQGWSADLTDKHPWLKVSFQSDYVITGIATQGYGNLVFSEWVESYSLVWLDTKAGEVHYHEDGKVKVLDGNSDHATVVRHVLKEPFITKQVTVRPKKWKGSVGLRMELYGCKLDDCKEPLGLENRNIKDQQLIASSAWSDDQENSVPTEEGLIWIAGLRVGQPV</sequence>
<comment type="subcellular location">
    <subcellularLocation>
        <location evidence="1">Endomembrane system</location>
        <topology evidence="1">Peripheral membrane protein</topology>
    </subcellularLocation>
    <subcellularLocation>
        <location evidence="2">Membrane</location>
        <topology evidence="2">Single-pass type I membrane protein</topology>
    </subcellularLocation>
    <subcellularLocation>
        <location evidence="3">Secreted</location>
    </subcellularLocation>
</comment>
<dbReference type="PROSITE" id="PS01285">
    <property type="entry name" value="FA58C_1"/>
    <property type="match status" value="1"/>
</dbReference>
<dbReference type="CDD" id="cd00041">
    <property type="entry name" value="CUB"/>
    <property type="match status" value="1"/>
</dbReference>
<dbReference type="GO" id="GO:0012505">
    <property type="term" value="C:endomembrane system"/>
    <property type="evidence" value="ECO:0007669"/>
    <property type="project" value="UniProtKB-SubCell"/>
</dbReference>
<feature type="domain" description="CUB" evidence="11">
    <location>
        <begin position="1"/>
        <end position="100"/>
    </location>
</feature>
<dbReference type="PANTHER" id="PTHR46806">
    <property type="entry name" value="F5/8 TYPE C DOMAIN-CONTAINING PROTEIN"/>
    <property type="match status" value="1"/>
</dbReference>
<comment type="caution">
    <text evidence="13">The sequence shown here is derived from an EMBL/GenBank/DDBJ whole genome shotgun (WGS) entry which is preliminary data.</text>
</comment>
<evidence type="ECO:0000256" key="3">
    <source>
        <dbReference type="ARBA" id="ARBA00004613"/>
    </source>
</evidence>
<dbReference type="Gene3D" id="2.60.120.290">
    <property type="entry name" value="Spermadhesin, CUB domain"/>
    <property type="match status" value="1"/>
</dbReference>
<dbReference type="InterPro" id="IPR035914">
    <property type="entry name" value="Sperma_CUB_dom_sf"/>
</dbReference>
<organism evidence="13 14">
    <name type="scientific">Desmophyllum pertusum</name>
    <dbReference type="NCBI Taxonomy" id="174260"/>
    <lineage>
        <taxon>Eukaryota</taxon>
        <taxon>Metazoa</taxon>
        <taxon>Cnidaria</taxon>
        <taxon>Anthozoa</taxon>
        <taxon>Hexacorallia</taxon>
        <taxon>Scleractinia</taxon>
        <taxon>Caryophylliina</taxon>
        <taxon>Caryophylliidae</taxon>
        <taxon>Desmophyllum</taxon>
    </lineage>
</organism>
<evidence type="ECO:0000259" key="12">
    <source>
        <dbReference type="PROSITE" id="PS50022"/>
    </source>
</evidence>
<dbReference type="GO" id="GO:0005886">
    <property type="term" value="C:plasma membrane"/>
    <property type="evidence" value="ECO:0007669"/>
    <property type="project" value="TreeGrafter"/>
</dbReference>
<dbReference type="Pfam" id="PF00754">
    <property type="entry name" value="F5_F8_type_C"/>
    <property type="match status" value="1"/>
</dbReference>
<dbReference type="GO" id="GO:0007155">
    <property type="term" value="P:cell adhesion"/>
    <property type="evidence" value="ECO:0007669"/>
    <property type="project" value="UniProtKB-KW"/>
</dbReference>
<name>A0A9X0D457_9CNID</name>
<keyword evidence="5" id="KW-0812">Transmembrane</keyword>
<keyword evidence="9" id="KW-1015">Disulfide bond</keyword>
<evidence type="ECO:0000256" key="2">
    <source>
        <dbReference type="ARBA" id="ARBA00004479"/>
    </source>
</evidence>
<evidence type="ECO:0000256" key="6">
    <source>
        <dbReference type="ARBA" id="ARBA00022889"/>
    </source>
</evidence>
<evidence type="ECO:0000256" key="7">
    <source>
        <dbReference type="ARBA" id="ARBA00022989"/>
    </source>
</evidence>
<dbReference type="InterPro" id="IPR050633">
    <property type="entry name" value="Neuropilin_MCO_CoagFactor"/>
</dbReference>
<dbReference type="SUPFAM" id="SSF49785">
    <property type="entry name" value="Galactose-binding domain-like"/>
    <property type="match status" value="1"/>
</dbReference>